<accession>A0ABR1JM23</accession>
<evidence type="ECO:0000256" key="1">
    <source>
        <dbReference type="ARBA" id="ARBA00004141"/>
    </source>
</evidence>
<feature type="compositionally biased region" description="Basic and acidic residues" evidence="6">
    <location>
        <begin position="474"/>
        <end position="493"/>
    </location>
</feature>
<keyword evidence="3 7" id="KW-1133">Transmembrane helix</keyword>
<dbReference type="InterPro" id="IPR024528">
    <property type="entry name" value="ThrE_2"/>
</dbReference>
<feature type="transmembrane region" description="Helical" evidence="7">
    <location>
        <begin position="1296"/>
        <end position="1316"/>
    </location>
</feature>
<reference evidence="10 11" key="1">
    <citation type="submission" date="2024-01" db="EMBL/GenBank/DDBJ databases">
        <title>A draft genome for the cacao thread blight pathogen Marasmiellus scandens.</title>
        <authorList>
            <person name="Baruah I.K."/>
            <person name="Leung J."/>
            <person name="Bukari Y."/>
            <person name="Amoako-Attah I."/>
            <person name="Meinhardt L.W."/>
            <person name="Bailey B.A."/>
            <person name="Cohen S.P."/>
        </authorList>
    </citation>
    <scope>NUCLEOTIDE SEQUENCE [LARGE SCALE GENOMIC DNA]</scope>
    <source>
        <strain evidence="10 11">GH-19</strain>
    </source>
</reference>
<comment type="similarity">
    <text evidence="5">Belongs to the ThrE exporter (TC 2.A.79) family.</text>
</comment>
<feature type="compositionally biased region" description="Gly residues" evidence="6">
    <location>
        <begin position="777"/>
        <end position="789"/>
    </location>
</feature>
<feature type="compositionally biased region" description="Basic and acidic residues" evidence="6">
    <location>
        <begin position="878"/>
        <end position="891"/>
    </location>
</feature>
<evidence type="ECO:0000256" key="2">
    <source>
        <dbReference type="ARBA" id="ARBA00022692"/>
    </source>
</evidence>
<organism evidence="10 11">
    <name type="scientific">Marasmiellus scandens</name>
    <dbReference type="NCBI Taxonomy" id="2682957"/>
    <lineage>
        <taxon>Eukaryota</taxon>
        <taxon>Fungi</taxon>
        <taxon>Dikarya</taxon>
        <taxon>Basidiomycota</taxon>
        <taxon>Agaricomycotina</taxon>
        <taxon>Agaricomycetes</taxon>
        <taxon>Agaricomycetidae</taxon>
        <taxon>Agaricales</taxon>
        <taxon>Marasmiineae</taxon>
        <taxon>Omphalotaceae</taxon>
        <taxon>Marasmiellus</taxon>
    </lineage>
</organism>
<feature type="compositionally biased region" description="Polar residues" evidence="6">
    <location>
        <begin position="746"/>
        <end position="768"/>
    </location>
</feature>
<feature type="compositionally biased region" description="Polar residues" evidence="6">
    <location>
        <begin position="522"/>
        <end position="531"/>
    </location>
</feature>
<evidence type="ECO:0000256" key="4">
    <source>
        <dbReference type="ARBA" id="ARBA00023136"/>
    </source>
</evidence>
<keyword evidence="4 7" id="KW-0472">Membrane</keyword>
<dbReference type="EMBL" id="JBANRG010000012">
    <property type="protein sequence ID" value="KAK7461858.1"/>
    <property type="molecule type" value="Genomic_DNA"/>
</dbReference>
<feature type="compositionally biased region" description="Polar residues" evidence="6">
    <location>
        <begin position="923"/>
        <end position="937"/>
    </location>
</feature>
<feature type="region of interest" description="Disordered" evidence="6">
    <location>
        <begin position="211"/>
        <end position="370"/>
    </location>
</feature>
<comment type="subcellular location">
    <subcellularLocation>
        <location evidence="1">Membrane</location>
        <topology evidence="1">Multi-pass membrane protein</topology>
    </subcellularLocation>
</comment>
<feature type="compositionally biased region" description="Basic and acidic residues" evidence="6">
    <location>
        <begin position="154"/>
        <end position="163"/>
    </location>
</feature>
<feature type="compositionally biased region" description="Basic and acidic residues" evidence="6">
    <location>
        <begin position="170"/>
        <end position="179"/>
    </location>
</feature>
<feature type="compositionally biased region" description="Pro residues" evidence="6">
    <location>
        <begin position="615"/>
        <end position="624"/>
    </location>
</feature>
<feature type="domain" description="Threonine/Serine exporter ThrE" evidence="9">
    <location>
        <begin position="1274"/>
        <end position="1405"/>
    </location>
</feature>
<feature type="compositionally biased region" description="Low complexity" evidence="6">
    <location>
        <begin position="418"/>
        <end position="433"/>
    </location>
</feature>
<dbReference type="PANTHER" id="PTHR31082">
    <property type="entry name" value="PHEROMONE-REGULATED MEMBRANE PROTEIN 10"/>
    <property type="match status" value="1"/>
</dbReference>
<feature type="compositionally biased region" description="Polar residues" evidence="6">
    <location>
        <begin position="1"/>
        <end position="25"/>
    </location>
</feature>
<feature type="region of interest" description="Disordered" evidence="6">
    <location>
        <begin position="1"/>
        <end position="199"/>
    </location>
</feature>
<feature type="transmembrane region" description="Helical" evidence="7">
    <location>
        <begin position="1390"/>
        <end position="1410"/>
    </location>
</feature>
<feature type="transmembrane region" description="Helical" evidence="7">
    <location>
        <begin position="1153"/>
        <end position="1172"/>
    </location>
</feature>
<feature type="transmembrane region" description="Helical" evidence="7">
    <location>
        <begin position="1322"/>
        <end position="1339"/>
    </location>
</feature>
<feature type="region of interest" description="Disordered" evidence="6">
    <location>
        <begin position="671"/>
        <end position="891"/>
    </location>
</feature>
<evidence type="ECO:0000313" key="11">
    <source>
        <dbReference type="Proteomes" id="UP001498398"/>
    </source>
</evidence>
<name>A0ABR1JM23_9AGAR</name>
<proteinExistence type="inferred from homology"/>
<feature type="compositionally biased region" description="Polar residues" evidence="6">
    <location>
        <begin position="819"/>
        <end position="840"/>
    </location>
</feature>
<evidence type="ECO:0000259" key="8">
    <source>
        <dbReference type="Pfam" id="PF06738"/>
    </source>
</evidence>
<evidence type="ECO:0000259" key="9">
    <source>
        <dbReference type="Pfam" id="PF12821"/>
    </source>
</evidence>
<feature type="compositionally biased region" description="Basic and acidic residues" evidence="6">
    <location>
        <begin position="443"/>
        <end position="458"/>
    </location>
</feature>
<evidence type="ECO:0000313" key="10">
    <source>
        <dbReference type="EMBL" id="KAK7461858.1"/>
    </source>
</evidence>
<feature type="transmembrane region" description="Helical" evidence="7">
    <location>
        <begin position="1267"/>
        <end position="1284"/>
    </location>
</feature>
<dbReference type="InterPro" id="IPR051361">
    <property type="entry name" value="ThrE/Ser_Exporter"/>
</dbReference>
<dbReference type="PANTHER" id="PTHR31082:SF4">
    <property type="entry name" value="PHEROMONE-REGULATED MEMBRANE PROTEIN 10"/>
    <property type="match status" value="1"/>
</dbReference>
<feature type="compositionally biased region" description="Basic and acidic residues" evidence="6">
    <location>
        <begin position="592"/>
        <end position="602"/>
    </location>
</feature>
<sequence>MSNGSPNATTPGPSTLRSSIMAKSSKNPRKVVQWLDDHQQDQNQSQSQSLDEQGIDPNPFNELTSALERHQSQEVVRPPRIHYFPPRPEDRGRPVSLDPPSVPRIQTDVPPAEGEPSTSTAPSTNPTTASSSPQSRLSPLPSQEPLLNRSGSRARRDRDRDTSHAFGSNNEERKTRYDLPGETFIDPSESAGLPGDGLEGMAKRRATMIVRAHTQGHGRPVSGAMNRRMPSSGNTTDDSDADSVGLGLLLDRDRSKRASGSRRRVEDEGQGEPEQGRSSGGNGFGKFFSFSSFRRRKSQAVASTSVQSNTTPDGTEIKSRDYGLPPQFHRDRDGGSTPPYGDDHFASFPPSAHPHGHGYAPSETHSDIESDTISLRSRIPAGGGVLSALLTLYGQDGQRQSEGTLGRGTIYNYAMGTGTTTSSTASTPATTPGIEIEIDNDEERGRRSSGEGYFDRDHHAHARRQSQRSTSRSRSGERDRDRDRDRDRGRGDPDNSSGVHRRGSKTQSGLQTRRRVTEDETAYNTAANSVYTGREYHERDRDHGRPAAAPSLPLQTNVGAGTGYVEGGALETLDSQTTAVEPDTGAGTVLGEKGKFASEPDLRASASAQADTSRRPPPPPPLSTSPPRAISALIASTGNIGGAASPGASTIAPDLDSVRKKGIMGRIGKGLGFGEDKSKAKGRKSWGLSRYSYGGDELGSGSGSGVGGDEEGDEEKGTGTSSGAGHYRGSKSMGDIEMGAIGVGHSISQDTTTTNSSASISGPISRTNSSGAEGSRSGSGSGSGMGSGSGYATPAELAPALIKPPHINRDIGNMRLDLSSPNPVSAYISPSGNVTETSRPPQRLTASAPGTPHGHGQGSGLHGPSHLRGVSLGSGLGDYRDGKKGGDEGNLAKRTKWTGVLSMPSPGSVLNLPGYVLGGRSGRSTPLSAETTVSTPYGSEDPLSGKWGEKDLMREKERERERQKEKERERKERKKRKKAEIYITRHVAKIIQRQEFLMKLIRAMMMFGAPAHRLQAQIKATANVLDVDISCMYLPDVFLISFDDASTGTSLIKFIRQGSALDLGKLRDAYGVYWKVIHDDISVSVASKTLDALMRAPPHYHTWQLMIMGGFCSSSICSLSFNGSFLDSVVVFPLGAFLVLLQTLSVKNELYSNVFEITITTLFSFICGGLAATQRICYSAVTSASIVLILPGFIVLSGALEILSRNIVSGSVRMFYAVVYCLFLGFGLAMGAQAYQRIVGTEIYGLDNVTCDRSHSSDYGWWQKQPSGYWAFLTVPMFAISLSMRNQAPVFRKETVLLVGIACIGWVVNHFTAMKFNSQSDISAAFGAFAVGIVANLYARFLRGNAFVIMITGILFQVPSGLGQNGLLAFVSQQSTGSTQSYISGFQTALQLVSVAIGLTVGLGIALFLAHPIPSRRRAAGVFSM</sequence>
<feature type="compositionally biased region" description="Gly residues" evidence="6">
    <location>
        <begin position="696"/>
        <end position="707"/>
    </location>
</feature>
<feature type="transmembrane region" description="Helical" evidence="7">
    <location>
        <begin position="1346"/>
        <end position="1370"/>
    </location>
</feature>
<feature type="compositionally biased region" description="Polar residues" evidence="6">
    <location>
        <begin position="300"/>
        <end position="313"/>
    </location>
</feature>
<feature type="compositionally biased region" description="Basic and acidic residues" evidence="6">
    <location>
        <begin position="534"/>
        <end position="545"/>
    </location>
</feature>
<dbReference type="Pfam" id="PF12821">
    <property type="entry name" value="ThrE_2"/>
    <property type="match status" value="1"/>
</dbReference>
<protein>
    <submittedName>
        <fullName evidence="10">Pheromone-regulated protein prm10</fullName>
    </submittedName>
</protein>
<dbReference type="Pfam" id="PF06738">
    <property type="entry name" value="ThrE"/>
    <property type="match status" value="1"/>
</dbReference>
<keyword evidence="11" id="KW-1185">Reference proteome</keyword>
<feature type="transmembrane region" description="Helical" evidence="7">
    <location>
        <begin position="1178"/>
        <end position="1203"/>
    </location>
</feature>
<comment type="caution">
    <text evidence="10">The sequence shown here is derived from an EMBL/GenBank/DDBJ whole genome shotgun (WGS) entry which is preliminary data.</text>
</comment>
<evidence type="ECO:0000256" key="5">
    <source>
        <dbReference type="ARBA" id="ARBA00034125"/>
    </source>
</evidence>
<dbReference type="InterPro" id="IPR010619">
    <property type="entry name" value="ThrE-like_N"/>
</dbReference>
<dbReference type="Proteomes" id="UP001498398">
    <property type="component" value="Unassembled WGS sequence"/>
</dbReference>
<feature type="region of interest" description="Disordered" evidence="6">
    <location>
        <begin position="418"/>
        <end position="628"/>
    </location>
</feature>
<evidence type="ECO:0000256" key="6">
    <source>
        <dbReference type="SAM" id="MobiDB-lite"/>
    </source>
</evidence>
<feature type="transmembrane region" description="Helical" evidence="7">
    <location>
        <begin position="1121"/>
        <end position="1141"/>
    </location>
</feature>
<feature type="domain" description="Threonine/serine exporter-like N-terminal" evidence="8">
    <location>
        <begin position="996"/>
        <end position="1233"/>
    </location>
</feature>
<feature type="region of interest" description="Disordered" evidence="6">
    <location>
        <begin position="923"/>
        <end position="976"/>
    </location>
</feature>
<evidence type="ECO:0000256" key="7">
    <source>
        <dbReference type="SAM" id="Phobius"/>
    </source>
</evidence>
<evidence type="ECO:0000256" key="3">
    <source>
        <dbReference type="ARBA" id="ARBA00022989"/>
    </source>
</evidence>
<feature type="compositionally biased region" description="Low complexity" evidence="6">
    <location>
        <begin position="116"/>
        <end position="151"/>
    </location>
</feature>
<keyword evidence="2 7" id="KW-0812">Transmembrane</keyword>
<feature type="compositionally biased region" description="Basic and acidic residues" evidence="6">
    <location>
        <begin position="947"/>
        <end position="970"/>
    </location>
</feature>
<feature type="transmembrane region" description="Helical" evidence="7">
    <location>
        <begin position="1215"/>
        <end position="1235"/>
    </location>
</feature>
<feature type="compositionally biased region" description="Low complexity" evidence="6">
    <location>
        <begin position="41"/>
        <end position="52"/>
    </location>
</feature>
<gene>
    <name evidence="10" type="primary">PRM10_5</name>
    <name evidence="10" type="ORF">VKT23_008288</name>
</gene>